<dbReference type="EMBL" id="MU274916">
    <property type="protein sequence ID" value="KAI0087782.1"/>
    <property type="molecule type" value="Genomic_DNA"/>
</dbReference>
<gene>
    <name evidence="1" type="ORF">BDY19DRAFT_892621</name>
</gene>
<sequence length="224" mass="24811">MSQGAPYIHNGDPTYAPPVLRAPSPSSSIGTDYPPDESTQDEEFMTEHDFVQRLKLDDPREDEIAANRDPLLPKPKDAQHEAFMHMGVVTLLRQAVQRLRDDEIFEQRILRGSLITEEEEPPTGDVDSIMRRMMNLTPNASTASEPRPFFSGATMQPPSTPISRELGLGVADLSFDPPSIPPMGSMGPPPLPEFLDLGPNTDLNPMTSTPGRRSARLRTNTRRP</sequence>
<protein>
    <submittedName>
        <fullName evidence="1">Uncharacterized protein</fullName>
    </submittedName>
</protein>
<keyword evidence="2" id="KW-1185">Reference proteome</keyword>
<dbReference type="Proteomes" id="UP001055072">
    <property type="component" value="Unassembled WGS sequence"/>
</dbReference>
<comment type="caution">
    <text evidence="1">The sequence shown here is derived from an EMBL/GenBank/DDBJ whole genome shotgun (WGS) entry which is preliminary data.</text>
</comment>
<organism evidence="1 2">
    <name type="scientific">Irpex rosettiformis</name>
    <dbReference type="NCBI Taxonomy" id="378272"/>
    <lineage>
        <taxon>Eukaryota</taxon>
        <taxon>Fungi</taxon>
        <taxon>Dikarya</taxon>
        <taxon>Basidiomycota</taxon>
        <taxon>Agaricomycotina</taxon>
        <taxon>Agaricomycetes</taxon>
        <taxon>Polyporales</taxon>
        <taxon>Irpicaceae</taxon>
        <taxon>Irpex</taxon>
    </lineage>
</organism>
<accession>A0ACB8U0A3</accession>
<reference evidence="1" key="1">
    <citation type="journal article" date="2021" name="Environ. Microbiol.">
        <title>Gene family expansions and transcriptome signatures uncover fungal adaptations to wood decay.</title>
        <authorList>
            <person name="Hage H."/>
            <person name="Miyauchi S."/>
            <person name="Viragh M."/>
            <person name="Drula E."/>
            <person name="Min B."/>
            <person name="Chaduli D."/>
            <person name="Navarro D."/>
            <person name="Favel A."/>
            <person name="Norest M."/>
            <person name="Lesage-Meessen L."/>
            <person name="Balint B."/>
            <person name="Merenyi Z."/>
            <person name="de Eugenio L."/>
            <person name="Morin E."/>
            <person name="Martinez A.T."/>
            <person name="Baldrian P."/>
            <person name="Stursova M."/>
            <person name="Martinez M.J."/>
            <person name="Novotny C."/>
            <person name="Magnuson J.K."/>
            <person name="Spatafora J.W."/>
            <person name="Maurice S."/>
            <person name="Pangilinan J."/>
            <person name="Andreopoulos W."/>
            <person name="LaButti K."/>
            <person name="Hundley H."/>
            <person name="Na H."/>
            <person name="Kuo A."/>
            <person name="Barry K."/>
            <person name="Lipzen A."/>
            <person name="Henrissat B."/>
            <person name="Riley R."/>
            <person name="Ahrendt S."/>
            <person name="Nagy L.G."/>
            <person name="Grigoriev I.V."/>
            <person name="Martin F."/>
            <person name="Rosso M.N."/>
        </authorList>
    </citation>
    <scope>NUCLEOTIDE SEQUENCE</scope>
    <source>
        <strain evidence="1">CBS 384.51</strain>
    </source>
</reference>
<name>A0ACB8U0A3_9APHY</name>
<evidence type="ECO:0000313" key="2">
    <source>
        <dbReference type="Proteomes" id="UP001055072"/>
    </source>
</evidence>
<evidence type="ECO:0000313" key="1">
    <source>
        <dbReference type="EMBL" id="KAI0087782.1"/>
    </source>
</evidence>
<proteinExistence type="predicted"/>